<dbReference type="PROSITE" id="PS00531">
    <property type="entry name" value="RNASE_T2_2"/>
    <property type="match status" value="1"/>
</dbReference>
<feature type="signal peptide" evidence="3">
    <location>
        <begin position="1"/>
        <end position="27"/>
    </location>
</feature>
<sequence>MNRIRLYSFVAALVLMVATTLAPRALAQHPDAPGHFDFYLMNLSWSPEFCAIQGTSPQCAARDGFILHGLWPQNNDGSYPVFCSHEAGPRDLAKNLDVTPDLALLQHEWDKHGTCSAVGPERFFGMEHQAYRSVRVPAEFQHMERELMLPPAQILGDFYSANPGYPQGSILLSCGRNNLTAIEVCLSKDLRPIACHGLHSCGANVVKVTPPGTHIR</sequence>
<organism evidence="4 5">
    <name type="scientific">Bryocella elongata</name>
    <dbReference type="NCBI Taxonomy" id="863522"/>
    <lineage>
        <taxon>Bacteria</taxon>
        <taxon>Pseudomonadati</taxon>
        <taxon>Acidobacteriota</taxon>
        <taxon>Terriglobia</taxon>
        <taxon>Terriglobales</taxon>
        <taxon>Acidobacteriaceae</taxon>
        <taxon>Bryocella</taxon>
    </lineage>
</organism>
<evidence type="ECO:0000256" key="1">
    <source>
        <dbReference type="ARBA" id="ARBA00007469"/>
    </source>
</evidence>
<dbReference type="Gene3D" id="3.90.730.10">
    <property type="entry name" value="Ribonuclease T2-like"/>
    <property type="match status" value="1"/>
</dbReference>
<dbReference type="OrthoDB" id="4720638at2"/>
<dbReference type="InterPro" id="IPR036430">
    <property type="entry name" value="RNase_T2-like_sf"/>
</dbReference>
<feature type="chain" id="PRO_5009290558" evidence="3">
    <location>
        <begin position="28"/>
        <end position="216"/>
    </location>
</feature>
<dbReference type="GO" id="GO:0033897">
    <property type="term" value="F:ribonuclease T2 activity"/>
    <property type="evidence" value="ECO:0007669"/>
    <property type="project" value="InterPro"/>
</dbReference>
<dbReference type="InterPro" id="IPR001568">
    <property type="entry name" value="RNase_T2-like"/>
</dbReference>
<comment type="similarity">
    <text evidence="1 2">Belongs to the RNase T2 family.</text>
</comment>
<dbReference type="InterPro" id="IPR018188">
    <property type="entry name" value="RNase_T2_His_AS_1"/>
</dbReference>
<evidence type="ECO:0000313" key="5">
    <source>
        <dbReference type="Proteomes" id="UP000236728"/>
    </source>
</evidence>
<dbReference type="PROSITE" id="PS00530">
    <property type="entry name" value="RNASE_T2_1"/>
    <property type="match status" value="1"/>
</dbReference>
<evidence type="ECO:0000256" key="2">
    <source>
        <dbReference type="RuleBase" id="RU004328"/>
    </source>
</evidence>
<keyword evidence="3" id="KW-0732">Signal</keyword>
<dbReference type="GO" id="GO:0006401">
    <property type="term" value="P:RNA catabolic process"/>
    <property type="evidence" value="ECO:0007669"/>
    <property type="project" value="UniProtKB-ARBA"/>
</dbReference>
<dbReference type="RefSeq" id="WP_103933195.1">
    <property type="nucleotide sequence ID" value="NZ_FNVA01000003.1"/>
</dbReference>
<proteinExistence type="inferred from homology"/>
<dbReference type="InterPro" id="IPR033130">
    <property type="entry name" value="RNase_T2_His_AS_2"/>
</dbReference>
<accession>A0A1H5YIF2</accession>
<dbReference type="SUPFAM" id="SSF55895">
    <property type="entry name" value="Ribonuclease Rh-like"/>
    <property type="match status" value="1"/>
</dbReference>
<dbReference type="PANTHER" id="PTHR11240">
    <property type="entry name" value="RIBONUCLEASE T2"/>
    <property type="match status" value="1"/>
</dbReference>
<evidence type="ECO:0000313" key="4">
    <source>
        <dbReference type="EMBL" id="SEG23891.1"/>
    </source>
</evidence>
<dbReference type="AlphaFoldDB" id="A0A1H5YIF2"/>
<evidence type="ECO:0000256" key="3">
    <source>
        <dbReference type="SAM" id="SignalP"/>
    </source>
</evidence>
<reference evidence="4 5" key="1">
    <citation type="submission" date="2016-10" db="EMBL/GenBank/DDBJ databases">
        <authorList>
            <person name="de Groot N.N."/>
        </authorList>
    </citation>
    <scope>NUCLEOTIDE SEQUENCE [LARGE SCALE GENOMIC DNA]</scope>
    <source>
        <strain evidence="4 5">DSM 22489</strain>
    </source>
</reference>
<gene>
    <name evidence="4" type="ORF">SAMN05421819_2335</name>
</gene>
<dbReference type="GO" id="GO:0003723">
    <property type="term" value="F:RNA binding"/>
    <property type="evidence" value="ECO:0007669"/>
    <property type="project" value="InterPro"/>
</dbReference>
<dbReference type="Pfam" id="PF00445">
    <property type="entry name" value="Ribonuclease_T2"/>
    <property type="match status" value="1"/>
</dbReference>
<name>A0A1H5YIF2_9BACT</name>
<protein>
    <submittedName>
        <fullName evidence="4">Ribonuclease T2</fullName>
    </submittedName>
</protein>
<dbReference type="Proteomes" id="UP000236728">
    <property type="component" value="Unassembled WGS sequence"/>
</dbReference>
<dbReference type="EMBL" id="FNVA01000003">
    <property type="protein sequence ID" value="SEG23891.1"/>
    <property type="molecule type" value="Genomic_DNA"/>
</dbReference>
<keyword evidence="5" id="KW-1185">Reference proteome</keyword>
<dbReference type="PANTHER" id="PTHR11240:SF22">
    <property type="entry name" value="RIBONUCLEASE T2"/>
    <property type="match status" value="1"/>
</dbReference>